<evidence type="ECO:0000313" key="5">
    <source>
        <dbReference type="EMBL" id="CRG84495.1"/>
    </source>
</evidence>
<dbReference type="InterPro" id="IPR029058">
    <property type="entry name" value="AB_hydrolase_fold"/>
</dbReference>
<dbReference type="InterPro" id="IPR050309">
    <property type="entry name" value="Type-B_Carboxylest/Lipase"/>
</dbReference>
<evidence type="ECO:0000256" key="1">
    <source>
        <dbReference type="ARBA" id="ARBA00005964"/>
    </source>
</evidence>
<proteinExistence type="inferred from homology"/>
<comment type="similarity">
    <text evidence="1 3">Belongs to the type-B carboxylesterase/lipase family.</text>
</comment>
<name>A0A0U1LN14_TALIS</name>
<organism evidence="5 6">
    <name type="scientific">Talaromyces islandicus</name>
    <name type="common">Penicillium islandicum</name>
    <dbReference type="NCBI Taxonomy" id="28573"/>
    <lineage>
        <taxon>Eukaryota</taxon>
        <taxon>Fungi</taxon>
        <taxon>Dikarya</taxon>
        <taxon>Ascomycota</taxon>
        <taxon>Pezizomycotina</taxon>
        <taxon>Eurotiomycetes</taxon>
        <taxon>Eurotiomycetidae</taxon>
        <taxon>Eurotiales</taxon>
        <taxon>Trichocomaceae</taxon>
        <taxon>Talaromyces</taxon>
        <taxon>Talaromyces sect. Islandici</taxon>
    </lineage>
</organism>
<dbReference type="Proteomes" id="UP000054383">
    <property type="component" value="Unassembled WGS sequence"/>
</dbReference>
<evidence type="ECO:0000313" key="6">
    <source>
        <dbReference type="Proteomes" id="UP000054383"/>
    </source>
</evidence>
<protein>
    <recommendedName>
        <fullName evidence="3">Carboxylic ester hydrolase</fullName>
        <ecNumber evidence="3">3.1.1.-</ecNumber>
    </recommendedName>
</protein>
<reference evidence="5 6" key="1">
    <citation type="submission" date="2015-04" db="EMBL/GenBank/DDBJ databases">
        <authorList>
            <person name="Syromyatnikov M.Y."/>
            <person name="Popov V.N."/>
        </authorList>
    </citation>
    <scope>NUCLEOTIDE SEQUENCE [LARGE SCALE GENOMIC DNA]</scope>
    <source>
        <strain evidence="5">WF-38-12</strain>
    </source>
</reference>
<dbReference type="Pfam" id="PF00135">
    <property type="entry name" value="COesterase"/>
    <property type="match status" value="1"/>
</dbReference>
<dbReference type="EC" id="3.1.1.-" evidence="3"/>
<dbReference type="EMBL" id="CVMT01000001">
    <property type="protein sequence ID" value="CRG84495.1"/>
    <property type="molecule type" value="Genomic_DNA"/>
</dbReference>
<dbReference type="GO" id="GO:0016787">
    <property type="term" value="F:hydrolase activity"/>
    <property type="evidence" value="ECO:0007669"/>
    <property type="project" value="UniProtKB-KW"/>
</dbReference>
<dbReference type="OMA" id="WYDGNSY"/>
<dbReference type="OrthoDB" id="408631at2759"/>
<evidence type="ECO:0000259" key="4">
    <source>
        <dbReference type="Pfam" id="PF00135"/>
    </source>
</evidence>
<dbReference type="PANTHER" id="PTHR11559">
    <property type="entry name" value="CARBOXYLESTERASE"/>
    <property type="match status" value="1"/>
</dbReference>
<dbReference type="Gene3D" id="3.40.50.1820">
    <property type="entry name" value="alpha/beta hydrolase"/>
    <property type="match status" value="1"/>
</dbReference>
<feature type="signal peptide" evidence="3">
    <location>
        <begin position="1"/>
        <end position="20"/>
    </location>
</feature>
<dbReference type="InterPro" id="IPR019826">
    <property type="entry name" value="Carboxylesterase_B_AS"/>
</dbReference>
<evidence type="ECO:0000256" key="2">
    <source>
        <dbReference type="ARBA" id="ARBA00022801"/>
    </source>
</evidence>
<dbReference type="SUPFAM" id="SSF53474">
    <property type="entry name" value="alpha/beta-Hydrolases"/>
    <property type="match status" value="1"/>
</dbReference>
<keyword evidence="2 3" id="KW-0378">Hydrolase</keyword>
<dbReference type="PROSITE" id="PS00122">
    <property type="entry name" value="CARBOXYLESTERASE_B_1"/>
    <property type="match status" value="1"/>
</dbReference>
<accession>A0A0U1LN14</accession>
<dbReference type="AlphaFoldDB" id="A0A0U1LN14"/>
<evidence type="ECO:0000256" key="3">
    <source>
        <dbReference type="RuleBase" id="RU361235"/>
    </source>
</evidence>
<dbReference type="ESTHER" id="talis-a0a0u1ln14">
    <property type="family name" value="Fungal_carboxylesterase_lipase"/>
</dbReference>
<keyword evidence="3" id="KW-0732">Signal</keyword>
<gene>
    <name evidence="5" type="ORF">PISL3812_01776</name>
</gene>
<feature type="domain" description="Carboxylesterase type B" evidence="4">
    <location>
        <begin position="154"/>
        <end position="645"/>
    </location>
</feature>
<dbReference type="STRING" id="28573.A0A0U1LN14"/>
<sequence length="679" mass="74113">MQSLRVHLASFLGLCLLSAATPNTPSLVTVLFHNDGDWTTHEQKQSALLVNKPATHKAAVTTCASYGETLLDCDQFGAFANDLAYQEYNHDASGLLFWSKCSLSAPTNSKGALEKDRTGSDNLKLPFLCTNTAPFVREVDTDYSEFPRVQTPLIEGTSFEGLRDHMAFRFMGIPFAKSPTGDLRFKYAQSIKYTDANVNATAYGPACLQSGQFDGNSAGLNPWGNSEDCLYLQVYTPSLPVGDVPSKGLKPVMVWIHGGGMTSGTAGDSTFDGDSLASRGDVVVVAFNYRLNIFGLLTLNDGTITGNYHISDQITALQWVKKYIAAFGGDPDNITIFGQSAGAASVMNLVVSPEAKGLFNNAIAQSIGGFVKSQSVAAAEISPYLQPLCNSTGNALLKCLRGIPAETLLNVSSKASWQTVIDPVYMPEQPLSLVSQGKINSVNLMLGFMPEEGQSLMATALAPNATNINASFNVLLDFGAVNQSQINDIASSGLWNVPQYYNNVYNATVNLVTDAIILCYSTEFVSAGSSPAGNPDAFDSLWVYEHQRGYALSYYDYYNLCTFPVGKPDTPYYRCHSGDLYEVFGTYYLFDQPVRVVDDIYYTNAVQDIWTAFARTGNPNPDKAYLAVRGYDSSAEFFAKFQLEEYSSKTGQLAKLQWPQPWYDSIPDQDHCRAMSMNF</sequence>
<dbReference type="InterPro" id="IPR002018">
    <property type="entry name" value="CarbesteraseB"/>
</dbReference>
<keyword evidence="6" id="KW-1185">Reference proteome</keyword>
<feature type="chain" id="PRO_5006521494" description="Carboxylic ester hydrolase" evidence="3">
    <location>
        <begin position="21"/>
        <end position="679"/>
    </location>
</feature>